<dbReference type="PROSITE" id="PS50106">
    <property type="entry name" value="PDZ"/>
    <property type="match status" value="1"/>
</dbReference>
<protein>
    <recommendedName>
        <fullName evidence="3">PDZ domain-containing protein</fullName>
    </recommendedName>
</protein>
<sequence length="328" mass="34114">MSTPTTPKTPTPPTLPPGVTKVCHIVKRPDFDGYGFNLHSEKVKPGQFIGKVDENSPAEAAGLKEGDRILEVNGVSIGSETHKQVVARIKAIANEVRLLLIDVDGKANEMPPKSTSPTPATNGNATNNCSPPSYEGTKQELPGASANISSISVTSMKRVSNASSTQSGSTMNASDMDVVDRGVPMAPAPVVGVAPVSAQNGSKSPSNNNNNSISSSNNNNNNSKMMSTPPPPSATVASMNNNGSVYSSSTTTTNNTTSTTTNGTTNVMGNGNGSAMPTTPATGTNRAGSLNLPLTVAEMRAKLASRKKYDPKNESVDLKKKFEIIQKL</sequence>
<gene>
    <name evidence="4" type="primary">Dmoj\GI18623</name>
    <name evidence="4" type="ORF">Dmoj_GI18623</name>
</gene>
<feature type="region of interest" description="Disordered" evidence="2">
    <location>
        <begin position="106"/>
        <end position="141"/>
    </location>
</feature>
<dbReference type="GO" id="GO:0072659">
    <property type="term" value="P:protein localization to plasma membrane"/>
    <property type="evidence" value="ECO:0007669"/>
    <property type="project" value="TreeGrafter"/>
</dbReference>
<dbReference type="Gene3D" id="2.30.42.10">
    <property type="match status" value="1"/>
</dbReference>
<dbReference type="SMART" id="SM00228">
    <property type="entry name" value="PDZ"/>
    <property type="match status" value="1"/>
</dbReference>
<dbReference type="GO" id="GO:0098592">
    <property type="term" value="C:cytoplasmic side of apical plasma membrane"/>
    <property type="evidence" value="ECO:0007669"/>
    <property type="project" value="EnsemblMetazoa"/>
</dbReference>
<dbReference type="InterPro" id="IPR051067">
    <property type="entry name" value="NHER"/>
</dbReference>
<proteinExistence type="predicted"/>
<dbReference type="GO" id="GO:0098801">
    <property type="term" value="P:regulation of renal system process"/>
    <property type="evidence" value="ECO:0007669"/>
    <property type="project" value="EnsemblMetazoa"/>
</dbReference>
<dbReference type="InParanoid" id="B4KQD0"/>
<dbReference type="GO" id="GO:0008285">
    <property type="term" value="P:negative regulation of cell population proliferation"/>
    <property type="evidence" value="ECO:0007669"/>
    <property type="project" value="EnsemblMetazoa"/>
</dbReference>
<dbReference type="InterPro" id="IPR001478">
    <property type="entry name" value="PDZ"/>
</dbReference>
<dbReference type="HOGENOM" id="CLU_038627_2_0_1"/>
<dbReference type="SUPFAM" id="SSF50156">
    <property type="entry name" value="PDZ domain-like"/>
    <property type="match status" value="1"/>
</dbReference>
<dbReference type="AlphaFoldDB" id="B4KQD0"/>
<dbReference type="FunCoup" id="B4KQD0">
    <property type="interactions" value="5"/>
</dbReference>
<dbReference type="SMR" id="B4KQD0"/>
<dbReference type="OrthoDB" id="10007415at2759"/>
<keyword evidence="5" id="KW-1185">Reference proteome</keyword>
<organism evidence="4 5">
    <name type="scientific">Drosophila mojavensis</name>
    <name type="common">Fruit fly</name>
    <dbReference type="NCBI Taxonomy" id="7230"/>
    <lineage>
        <taxon>Eukaryota</taxon>
        <taxon>Metazoa</taxon>
        <taxon>Ecdysozoa</taxon>
        <taxon>Arthropoda</taxon>
        <taxon>Hexapoda</taxon>
        <taxon>Insecta</taxon>
        <taxon>Pterygota</taxon>
        <taxon>Neoptera</taxon>
        <taxon>Endopterygota</taxon>
        <taxon>Diptera</taxon>
        <taxon>Brachycera</taxon>
        <taxon>Muscomorpha</taxon>
        <taxon>Ephydroidea</taxon>
        <taxon>Drosophilidae</taxon>
        <taxon>Drosophila</taxon>
    </lineage>
</organism>
<feature type="region of interest" description="Disordered" evidence="2">
    <location>
        <begin position="195"/>
        <end position="288"/>
    </location>
</feature>
<evidence type="ECO:0000259" key="3">
    <source>
        <dbReference type="PROSITE" id="PS50106"/>
    </source>
</evidence>
<dbReference type="GO" id="GO:0030036">
    <property type="term" value="P:actin cytoskeleton organization"/>
    <property type="evidence" value="ECO:0007669"/>
    <property type="project" value="EnsemblMetazoa"/>
</dbReference>
<evidence type="ECO:0000256" key="1">
    <source>
        <dbReference type="ARBA" id="ARBA00022737"/>
    </source>
</evidence>
<dbReference type="GO" id="GO:0010669">
    <property type="term" value="P:epithelial structure maintenance"/>
    <property type="evidence" value="ECO:0007669"/>
    <property type="project" value="EnsemblMetazoa"/>
</dbReference>
<feature type="compositionally biased region" description="Low complexity" evidence="2">
    <location>
        <begin position="240"/>
        <end position="269"/>
    </location>
</feature>
<dbReference type="Proteomes" id="UP000009192">
    <property type="component" value="Unassembled WGS sequence"/>
</dbReference>
<feature type="domain" description="PDZ" evidence="3">
    <location>
        <begin position="22"/>
        <end position="104"/>
    </location>
</feature>
<feature type="compositionally biased region" description="Polar residues" evidence="2">
    <location>
        <begin position="275"/>
        <end position="288"/>
    </location>
</feature>
<feature type="compositionally biased region" description="Low complexity" evidence="2">
    <location>
        <begin position="195"/>
        <end position="227"/>
    </location>
</feature>
<dbReference type="CDD" id="cd06768">
    <property type="entry name" value="PDZ_NHERF-like"/>
    <property type="match status" value="1"/>
</dbReference>
<accession>B4KQD0</accession>
<dbReference type="InterPro" id="IPR036034">
    <property type="entry name" value="PDZ_sf"/>
</dbReference>
<reference evidence="4 5" key="1">
    <citation type="journal article" date="2007" name="Nature">
        <title>Evolution of genes and genomes on the Drosophila phylogeny.</title>
        <authorList>
            <consortium name="Drosophila 12 Genomes Consortium"/>
            <person name="Clark A.G."/>
            <person name="Eisen M.B."/>
            <person name="Smith D.R."/>
            <person name="Bergman C.M."/>
            <person name="Oliver B."/>
            <person name="Markow T.A."/>
            <person name="Kaufman T.C."/>
            <person name="Kellis M."/>
            <person name="Gelbart W."/>
            <person name="Iyer V.N."/>
            <person name="Pollard D.A."/>
            <person name="Sackton T.B."/>
            <person name="Larracuente A.M."/>
            <person name="Singh N.D."/>
            <person name="Abad J.P."/>
            <person name="Abt D.N."/>
            <person name="Adryan B."/>
            <person name="Aguade M."/>
            <person name="Akashi H."/>
            <person name="Anderson W.W."/>
            <person name="Aquadro C.F."/>
            <person name="Ardell D.H."/>
            <person name="Arguello R."/>
            <person name="Artieri C.G."/>
            <person name="Barbash D.A."/>
            <person name="Barker D."/>
            <person name="Barsanti P."/>
            <person name="Batterham P."/>
            <person name="Batzoglou S."/>
            <person name="Begun D."/>
            <person name="Bhutkar A."/>
            <person name="Blanco E."/>
            <person name="Bosak S.A."/>
            <person name="Bradley R.K."/>
            <person name="Brand A.D."/>
            <person name="Brent M.R."/>
            <person name="Brooks A.N."/>
            <person name="Brown R.H."/>
            <person name="Butlin R.K."/>
            <person name="Caggese C."/>
            <person name="Calvi B.R."/>
            <person name="Bernardo de Carvalho A."/>
            <person name="Caspi A."/>
            <person name="Castrezana S."/>
            <person name="Celniker S.E."/>
            <person name="Chang J.L."/>
            <person name="Chapple C."/>
            <person name="Chatterji S."/>
            <person name="Chinwalla A."/>
            <person name="Civetta A."/>
            <person name="Clifton S.W."/>
            <person name="Comeron J.M."/>
            <person name="Costello J.C."/>
            <person name="Coyne J.A."/>
            <person name="Daub J."/>
            <person name="David R.G."/>
            <person name="Delcher A.L."/>
            <person name="Delehaunty K."/>
            <person name="Do C.B."/>
            <person name="Ebling H."/>
            <person name="Edwards K."/>
            <person name="Eickbush T."/>
            <person name="Evans J.D."/>
            <person name="Filipski A."/>
            <person name="Findeiss S."/>
            <person name="Freyhult E."/>
            <person name="Fulton L."/>
            <person name="Fulton R."/>
            <person name="Garcia A.C."/>
            <person name="Gardiner A."/>
            <person name="Garfield D.A."/>
            <person name="Garvin B.E."/>
            <person name="Gibson G."/>
            <person name="Gilbert D."/>
            <person name="Gnerre S."/>
            <person name="Godfrey J."/>
            <person name="Good R."/>
            <person name="Gotea V."/>
            <person name="Gravely B."/>
            <person name="Greenberg A.J."/>
            <person name="Griffiths-Jones S."/>
            <person name="Gross S."/>
            <person name="Guigo R."/>
            <person name="Gustafson E.A."/>
            <person name="Haerty W."/>
            <person name="Hahn M.W."/>
            <person name="Halligan D.L."/>
            <person name="Halpern A.L."/>
            <person name="Halter G.M."/>
            <person name="Han M.V."/>
            <person name="Heger A."/>
            <person name="Hillier L."/>
            <person name="Hinrichs A.S."/>
            <person name="Holmes I."/>
            <person name="Hoskins R.A."/>
            <person name="Hubisz M.J."/>
            <person name="Hultmark D."/>
            <person name="Huntley M.A."/>
            <person name="Jaffe D.B."/>
            <person name="Jagadeeshan S."/>
            <person name="Jeck W.R."/>
            <person name="Johnson J."/>
            <person name="Jones C.D."/>
            <person name="Jordan W.C."/>
            <person name="Karpen G.H."/>
            <person name="Kataoka E."/>
            <person name="Keightley P.D."/>
            <person name="Kheradpour P."/>
            <person name="Kirkness E.F."/>
            <person name="Koerich L.B."/>
            <person name="Kristiansen K."/>
            <person name="Kudrna D."/>
            <person name="Kulathinal R.J."/>
            <person name="Kumar S."/>
            <person name="Kwok R."/>
            <person name="Lander E."/>
            <person name="Langley C.H."/>
            <person name="Lapoint R."/>
            <person name="Lazzaro B.P."/>
            <person name="Lee S.J."/>
            <person name="Levesque L."/>
            <person name="Li R."/>
            <person name="Lin C.F."/>
            <person name="Lin M.F."/>
            <person name="Lindblad-Toh K."/>
            <person name="Llopart A."/>
            <person name="Long M."/>
            <person name="Low L."/>
            <person name="Lozovsky E."/>
            <person name="Lu J."/>
            <person name="Luo M."/>
            <person name="Machado C.A."/>
            <person name="Makalowski W."/>
            <person name="Marzo M."/>
            <person name="Matsuda M."/>
            <person name="Matzkin L."/>
            <person name="McAllister B."/>
            <person name="McBride C.S."/>
            <person name="McKernan B."/>
            <person name="McKernan K."/>
            <person name="Mendez-Lago M."/>
            <person name="Minx P."/>
            <person name="Mollenhauer M.U."/>
            <person name="Montooth K."/>
            <person name="Mount S.M."/>
            <person name="Mu X."/>
            <person name="Myers E."/>
            <person name="Negre B."/>
            <person name="Newfeld S."/>
            <person name="Nielsen R."/>
            <person name="Noor M.A."/>
            <person name="O'Grady P."/>
            <person name="Pachter L."/>
            <person name="Papaceit M."/>
            <person name="Parisi M.J."/>
            <person name="Parisi M."/>
            <person name="Parts L."/>
            <person name="Pedersen J.S."/>
            <person name="Pesole G."/>
            <person name="Phillippy A.M."/>
            <person name="Ponting C.P."/>
            <person name="Pop M."/>
            <person name="Porcelli D."/>
            <person name="Powell J.R."/>
            <person name="Prohaska S."/>
            <person name="Pruitt K."/>
            <person name="Puig M."/>
            <person name="Quesneville H."/>
            <person name="Ram K.R."/>
            <person name="Rand D."/>
            <person name="Rasmussen M.D."/>
            <person name="Reed L.K."/>
            <person name="Reenan R."/>
            <person name="Reily A."/>
            <person name="Remington K.A."/>
            <person name="Rieger T.T."/>
            <person name="Ritchie M.G."/>
            <person name="Robin C."/>
            <person name="Rogers Y.H."/>
            <person name="Rohde C."/>
            <person name="Rozas J."/>
            <person name="Rubenfield M.J."/>
            <person name="Ruiz A."/>
            <person name="Russo S."/>
            <person name="Salzberg S.L."/>
            <person name="Sanchez-Gracia A."/>
            <person name="Saranga D.J."/>
            <person name="Sato H."/>
            <person name="Schaeffer S.W."/>
            <person name="Schatz M.C."/>
            <person name="Schlenke T."/>
            <person name="Schwartz R."/>
            <person name="Segarra C."/>
            <person name="Singh R.S."/>
            <person name="Sirot L."/>
            <person name="Sirota M."/>
            <person name="Sisneros N.B."/>
            <person name="Smith C.D."/>
            <person name="Smith T.F."/>
            <person name="Spieth J."/>
            <person name="Stage D.E."/>
            <person name="Stark A."/>
            <person name="Stephan W."/>
            <person name="Strausberg R.L."/>
            <person name="Strempel S."/>
            <person name="Sturgill D."/>
            <person name="Sutton G."/>
            <person name="Sutton G.G."/>
            <person name="Tao W."/>
            <person name="Teichmann S."/>
            <person name="Tobari Y.N."/>
            <person name="Tomimura Y."/>
            <person name="Tsolas J.M."/>
            <person name="Valente V.L."/>
            <person name="Venter E."/>
            <person name="Venter J.C."/>
            <person name="Vicario S."/>
            <person name="Vieira F.G."/>
            <person name="Vilella A.J."/>
            <person name="Villasante A."/>
            <person name="Walenz B."/>
            <person name="Wang J."/>
            <person name="Wasserman M."/>
            <person name="Watts T."/>
            <person name="Wilson D."/>
            <person name="Wilson R.K."/>
            <person name="Wing R.A."/>
            <person name="Wolfner M.F."/>
            <person name="Wong A."/>
            <person name="Wong G.K."/>
            <person name="Wu C.I."/>
            <person name="Wu G."/>
            <person name="Yamamoto D."/>
            <person name="Yang H.P."/>
            <person name="Yang S.P."/>
            <person name="Yorke J.A."/>
            <person name="Yoshida K."/>
            <person name="Zdobnov E."/>
            <person name="Zhang P."/>
            <person name="Zhang Y."/>
            <person name="Zimin A.V."/>
            <person name="Baldwin J."/>
            <person name="Abdouelleil A."/>
            <person name="Abdulkadir J."/>
            <person name="Abebe A."/>
            <person name="Abera B."/>
            <person name="Abreu J."/>
            <person name="Acer S.C."/>
            <person name="Aftuck L."/>
            <person name="Alexander A."/>
            <person name="An P."/>
            <person name="Anderson E."/>
            <person name="Anderson S."/>
            <person name="Arachi H."/>
            <person name="Azer M."/>
            <person name="Bachantsang P."/>
            <person name="Barry A."/>
            <person name="Bayul T."/>
            <person name="Berlin A."/>
            <person name="Bessette D."/>
            <person name="Bloom T."/>
            <person name="Blye J."/>
            <person name="Boguslavskiy L."/>
            <person name="Bonnet C."/>
            <person name="Boukhgalter B."/>
            <person name="Bourzgui I."/>
            <person name="Brown A."/>
            <person name="Cahill P."/>
            <person name="Channer S."/>
            <person name="Cheshatsang Y."/>
            <person name="Chuda L."/>
            <person name="Citroen M."/>
            <person name="Collymore A."/>
            <person name="Cooke P."/>
            <person name="Costello M."/>
            <person name="D'Aco K."/>
            <person name="Daza R."/>
            <person name="De Haan G."/>
            <person name="DeGray S."/>
            <person name="DeMaso C."/>
            <person name="Dhargay N."/>
            <person name="Dooley K."/>
            <person name="Dooley E."/>
            <person name="Doricent M."/>
            <person name="Dorje P."/>
            <person name="Dorjee K."/>
            <person name="Dupes A."/>
            <person name="Elong R."/>
            <person name="Falk J."/>
            <person name="Farina A."/>
            <person name="Faro S."/>
            <person name="Ferguson D."/>
            <person name="Fisher S."/>
            <person name="Foley C.D."/>
            <person name="Franke A."/>
            <person name="Friedrich D."/>
            <person name="Gadbois L."/>
            <person name="Gearin G."/>
            <person name="Gearin C.R."/>
            <person name="Giannoukos G."/>
            <person name="Goode T."/>
            <person name="Graham J."/>
            <person name="Grandbois E."/>
            <person name="Grewal S."/>
            <person name="Gyaltsen K."/>
            <person name="Hafez N."/>
            <person name="Hagos B."/>
            <person name="Hall J."/>
            <person name="Henson C."/>
            <person name="Hollinger A."/>
            <person name="Honan T."/>
            <person name="Huard M.D."/>
            <person name="Hughes L."/>
            <person name="Hurhula B."/>
            <person name="Husby M.E."/>
            <person name="Kamat A."/>
            <person name="Kanga B."/>
            <person name="Kashin S."/>
            <person name="Khazanovich D."/>
            <person name="Kisner P."/>
            <person name="Lance K."/>
            <person name="Lara M."/>
            <person name="Lee W."/>
            <person name="Lennon N."/>
            <person name="Letendre F."/>
            <person name="LeVine R."/>
            <person name="Lipovsky A."/>
            <person name="Liu X."/>
            <person name="Liu J."/>
            <person name="Liu S."/>
            <person name="Lokyitsang T."/>
            <person name="Lokyitsang Y."/>
            <person name="Lubonja R."/>
            <person name="Lui A."/>
            <person name="MacDonald P."/>
            <person name="Magnisalis V."/>
            <person name="Maru K."/>
            <person name="Matthews C."/>
            <person name="McCusker W."/>
            <person name="McDonough S."/>
            <person name="Mehta T."/>
            <person name="Meldrim J."/>
            <person name="Meneus L."/>
            <person name="Mihai O."/>
            <person name="Mihalev A."/>
            <person name="Mihova T."/>
            <person name="Mittelman R."/>
            <person name="Mlenga V."/>
            <person name="Montmayeur A."/>
            <person name="Mulrain L."/>
            <person name="Navidi A."/>
            <person name="Naylor J."/>
            <person name="Negash T."/>
            <person name="Nguyen T."/>
            <person name="Nguyen N."/>
            <person name="Nicol R."/>
            <person name="Norbu C."/>
            <person name="Norbu N."/>
            <person name="Novod N."/>
            <person name="O'Neill B."/>
            <person name="Osman S."/>
            <person name="Markiewicz E."/>
            <person name="Oyono O.L."/>
            <person name="Patti C."/>
            <person name="Phunkhang P."/>
            <person name="Pierre F."/>
            <person name="Priest M."/>
            <person name="Raghuraman S."/>
            <person name="Rege F."/>
            <person name="Reyes R."/>
            <person name="Rise C."/>
            <person name="Rogov P."/>
            <person name="Ross K."/>
            <person name="Ryan E."/>
            <person name="Settipalli S."/>
            <person name="Shea T."/>
            <person name="Sherpa N."/>
            <person name="Shi L."/>
            <person name="Shih D."/>
            <person name="Sparrow T."/>
            <person name="Spaulding J."/>
            <person name="Stalker J."/>
            <person name="Stange-Thomann N."/>
            <person name="Stavropoulos S."/>
            <person name="Stone C."/>
            <person name="Strader C."/>
            <person name="Tesfaye S."/>
            <person name="Thomson T."/>
            <person name="Thoulutsang Y."/>
            <person name="Thoulutsang D."/>
            <person name="Topham K."/>
            <person name="Topping I."/>
            <person name="Tsamla T."/>
            <person name="Vassiliev H."/>
            <person name="Vo A."/>
            <person name="Wangchuk T."/>
            <person name="Wangdi T."/>
            <person name="Weiand M."/>
            <person name="Wilkinson J."/>
            <person name="Wilson A."/>
            <person name="Yadav S."/>
            <person name="Young G."/>
            <person name="Yu Q."/>
            <person name="Zembek L."/>
            <person name="Zhong D."/>
            <person name="Zimmer A."/>
            <person name="Zwirko Z."/>
            <person name="Jaffe D.B."/>
            <person name="Alvarez P."/>
            <person name="Brockman W."/>
            <person name="Butler J."/>
            <person name="Chin C."/>
            <person name="Gnerre S."/>
            <person name="Grabherr M."/>
            <person name="Kleber M."/>
            <person name="Mauceli E."/>
            <person name="MacCallum I."/>
        </authorList>
    </citation>
    <scope>NUCLEOTIDE SEQUENCE [LARGE SCALE GENOMIC DNA]</scope>
    <source>
        <strain evidence="5">Tucson 15081-1352.22</strain>
    </source>
</reference>
<dbReference type="GO" id="GO:0022409">
    <property type="term" value="P:positive regulation of cell-cell adhesion"/>
    <property type="evidence" value="ECO:0007669"/>
    <property type="project" value="EnsemblMetazoa"/>
</dbReference>
<dbReference type="PANTHER" id="PTHR14191:SF28">
    <property type="entry name" value="GH04176P-RELATED"/>
    <property type="match status" value="1"/>
</dbReference>
<dbReference type="eggNOG" id="KOG3528">
    <property type="taxonomic scope" value="Eukaryota"/>
</dbReference>
<dbReference type="EMBL" id="CH933808">
    <property type="protein sequence ID" value="EDW10270.1"/>
    <property type="molecule type" value="Genomic_DNA"/>
</dbReference>
<name>B4KQD0_DROMO</name>
<dbReference type="GO" id="GO:0043495">
    <property type="term" value="F:protein-membrane adaptor activity"/>
    <property type="evidence" value="ECO:0007669"/>
    <property type="project" value="TreeGrafter"/>
</dbReference>
<dbReference type="OMA" id="KTCHIVK"/>
<evidence type="ECO:0000256" key="2">
    <source>
        <dbReference type="SAM" id="MobiDB-lite"/>
    </source>
</evidence>
<evidence type="ECO:0000313" key="4">
    <source>
        <dbReference type="EMBL" id="EDW10270.1"/>
    </source>
</evidence>
<dbReference type="PhylomeDB" id="B4KQD0"/>
<evidence type="ECO:0000313" key="5">
    <source>
        <dbReference type="Proteomes" id="UP000009192"/>
    </source>
</evidence>
<dbReference type="Pfam" id="PF00595">
    <property type="entry name" value="PDZ"/>
    <property type="match status" value="1"/>
</dbReference>
<feature type="compositionally biased region" description="Low complexity" evidence="2">
    <location>
        <begin position="115"/>
        <end position="128"/>
    </location>
</feature>
<dbReference type="PANTHER" id="PTHR14191">
    <property type="entry name" value="PDZ DOMAIN CONTAINING PROTEIN"/>
    <property type="match status" value="1"/>
</dbReference>
<dbReference type="KEGG" id="dmo:Dmoj_GI18623"/>
<keyword evidence="1" id="KW-0677">Repeat</keyword>